<reference evidence="7" key="1">
    <citation type="journal article" date="2019" name="Int. J. Syst. Evol. Microbiol.">
        <title>The Global Catalogue of Microorganisms (GCM) 10K type strain sequencing project: providing services to taxonomists for standard genome sequencing and annotation.</title>
        <authorList>
            <consortium name="The Broad Institute Genomics Platform"/>
            <consortium name="The Broad Institute Genome Sequencing Center for Infectious Disease"/>
            <person name="Wu L."/>
            <person name="Ma J."/>
        </authorList>
    </citation>
    <scope>NUCLEOTIDE SEQUENCE [LARGE SCALE GENOMIC DNA]</scope>
    <source>
        <strain evidence="7">CCUG 55854</strain>
    </source>
</reference>
<feature type="transmembrane region" description="Helical" evidence="5">
    <location>
        <begin position="51"/>
        <end position="69"/>
    </location>
</feature>
<protein>
    <submittedName>
        <fullName evidence="6">DoxX family protein</fullName>
    </submittedName>
</protein>
<dbReference type="Pfam" id="PF07681">
    <property type="entry name" value="DoxX"/>
    <property type="match status" value="1"/>
</dbReference>
<keyword evidence="4 5" id="KW-0472">Membrane</keyword>
<feature type="transmembrane region" description="Helical" evidence="5">
    <location>
        <begin position="106"/>
        <end position="124"/>
    </location>
</feature>
<comment type="caution">
    <text evidence="6">The sequence shown here is derived from an EMBL/GenBank/DDBJ whole genome shotgun (WGS) entry which is preliminary data.</text>
</comment>
<dbReference type="InterPro" id="IPR032808">
    <property type="entry name" value="DoxX"/>
</dbReference>
<evidence type="ECO:0000256" key="3">
    <source>
        <dbReference type="ARBA" id="ARBA00022989"/>
    </source>
</evidence>
<evidence type="ECO:0000256" key="1">
    <source>
        <dbReference type="ARBA" id="ARBA00004141"/>
    </source>
</evidence>
<proteinExistence type="predicted"/>
<dbReference type="RefSeq" id="WP_162377641.1">
    <property type="nucleotide sequence ID" value="NZ_JBHTKN010000002.1"/>
</dbReference>
<keyword evidence="3 5" id="KW-1133">Transmembrane helix</keyword>
<keyword evidence="2 5" id="KW-0812">Transmembrane</keyword>
<evidence type="ECO:0000313" key="6">
    <source>
        <dbReference type="EMBL" id="MFD1041542.1"/>
    </source>
</evidence>
<name>A0ABW3LVB6_9GAMM</name>
<comment type="subcellular location">
    <subcellularLocation>
        <location evidence="1">Membrane</location>
        <topology evidence="1">Multi-pass membrane protein</topology>
    </subcellularLocation>
</comment>
<organism evidence="6 7">
    <name type="scientific">Pseudoxanthomonas kaohsiungensis</name>
    <dbReference type="NCBI Taxonomy" id="283923"/>
    <lineage>
        <taxon>Bacteria</taxon>
        <taxon>Pseudomonadati</taxon>
        <taxon>Pseudomonadota</taxon>
        <taxon>Gammaproteobacteria</taxon>
        <taxon>Lysobacterales</taxon>
        <taxon>Lysobacteraceae</taxon>
        <taxon>Pseudoxanthomonas</taxon>
    </lineage>
</organism>
<dbReference type="Proteomes" id="UP001597033">
    <property type="component" value="Unassembled WGS sequence"/>
</dbReference>
<accession>A0ABW3LVB6</accession>
<gene>
    <name evidence="6" type="ORF">ACFQ2N_04155</name>
</gene>
<evidence type="ECO:0000313" key="7">
    <source>
        <dbReference type="Proteomes" id="UP001597033"/>
    </source>
</evidence>
<evidence type="ECO:0000256" key="5">
    <source>
        <dbReference type="SAM" id="Phobius"/>
    </source>
</evidence>
<feature type="transmembrane region" description="Helical" evidence="5">
    <location>
        <begin position="76"/>
        <end position="100"/>
    </location>
</feature>
<sequence length="136" mass="14509">MTTLAARQGLDLVRWVLATLLFIHGLARVLAGGVAPFGAFLDAQGFPAGLVLAWAVTVFELVAAPVMAWGRWVTPVALVFAAIYACGIWLVHAPAGWFVVGLGRNGAEYSVLIIACLLANAWAYRRHPRLSKGAEP</sequence>
<dbReference type="EMBL" id="JBHTKN010000002">
    <property type="protein sequence ID" value="MFD1041542.1"/>
    <property type="molecule type" value="Genomic_DNA"/>
</dbReference>
<evidence type="ECO:0000256" key="4">
    <source>
        <dbReference type="ARBA" id="ARBA00023136"/>
    </source>
</evidence>
<keyword evidence="7" id="KW-1185">Reference proteome</keyword>
<feature type="transmembrane region" description="Helical" evidence="5">
    <location>
        <begin position="12"/>
        <end position="31"/>
    </location>
</feature>
<evidence type="ECO:0000256" key="2">
    <source>
        <dbReference type="ARBA" id="ARBA00022692"/>
    </source>
</evidence>